<dbReference type="OrthoDB" id="7698126at2759"/>
<protein>
    <recommendedName>
        <fullName evidence="1">C2H2-type domain-containing protein</fullName>
    </recommendedName>
</protein>
<proteinExistence type="predicted"/>
<dbReference type="Proteomes" id="UP000076858">
    <property type="component" value="Unassembled WGS sequence"/>
</dbReference>
<sequence>MGRNPGCSAGSRRRPLGTSFVSNTSEIRWRLDTPGQHILLLLEIPEFEEITRNVIDKTVKPIFIFSVDGGPDENPRFRKVINIATHHFLKNNIDALFIATNAPGRSAFNRVERMMAPLSKELAGLLLPHDHFGRHLDGQGNTIDTELEKRNFEFAVIPDRFLPPPIPLVQSSDGLKANERADRESHIFPSLYVSKTINWSDILPKSTRSFKALPYDLYCPSVQSELLDRTCKVCNIYFASKVMLKKHFVLHKKNPAPSIQKVRPERVAARRQRELMAIIVSHDESGTKDVEWFDEEDLDLNGIEIPEDNVNSRIPIITIDKHLAQPWEEEEN</sequence>
<comment type="caution">
    <text evidence="2">The sequence shown here is derived from an EMBL/GenBank/DDBJ whole genome shotgun (WGS) entry which is preliminary data.</text>
</comment>
<evidence type="ECO:0000313" key="2">
    <source>
        <dbReference type="EMBL" id="KZS04107.1"/>
    </source>
</evidence>
<reference evidence="2 3" key="1">
    <citation type="submission" date="2016-03" db="EMBL/GenBank/DDBJ databases">
        <title>EvidentialGene: Evidence-directed Construction of Genes on Genomes.</title>
        <authorList>
            <person name="Gilbert D.G."/>
            <person name="Choi J.-H."/>
            <person name="Mockaitis K."/>
            <person name="Colbourne J."/>
            <person name="Pfrender M."/>
        </authorList>
    </citation>
    <scope>NUCLEOTIDE SEQUENCE [LARGE SCALE GENOMIC DNA]</scope>
    <source>
        <strain evidence="2 3">Xinb3</strain>
        <tissue evidence="2">Complete organism</tissue>
    </source>
</reference>
<dbReference type="PANTHER" id="PTHR46954:SF1">
    <property type="entry name" value="C2H2-TYPE DOMAIN-CONTAINING PROTEIN"/>
    <property type="match status" value="1"/>
</dbReference>
<gene>
    <name evidence="2" type="ORF">APZ42_033055</name>
</gene>
<organism evidence="2 3">
    <name type="scientific">Daphnia magna</name>
    <dbReference type="NCBI Taxonomy" id="35525"/>
    <lineage>
        <taxon>Eukaryota</taxon>
        <taxon>Metazoa</taxon>
        <taxon>Ecdysozoa</taxon>
        <taxon>Arthropoda</taxon>
        <taxon>Crustacea</taxon>
        <taxon>Branchiopoda</taxon>
        <taxon>Diplostraca</taxon>
        <taxon>Cladocera</taxon>
        <taxon>Anomopoda</taxon>
        <taxon>Daphniidae</taxon>
        <taxon>Daphnia</taxon>
    </lineage>
</organism>
<accession>A0A164LH95</accession>
<feature type="domain" description="C2H2-type" evidence="1">
    <location>
        <begin position="231"/>
        <end position="251"/>
    </location>
</feature>
<dbReference type="AlphaFoldDB" id="A0A164LH95"/>
<evidence type="ECO:0000313" key="3">
    <source>
        <dbReference type="Proteomes" id="UP000076858"/>
    </source>
</evidence>
<keyword evidence="3" id="KW-1185">Reference proteome</keyword>
<dbReference type="PROSITE" id="PS00028">
    <property type="entry name" value="ZINC_FINGER_C2H2_1"/>
    <property type="match status" value="1"/>
</dbReference>
<dbReference type="EMBL" id="LRGB01003134">
    <property type="protein sequence ID" value="KZS04107.1"/>
    <property type="molecule type" value="Genomic_DNA"/>
</dbReference>
<dbReference type="InterPro" id="IPR013087">
    <property type="entry name" value="Znf_C2H2_type"/>
</dbReference>
<name>A0A164LH95_9CRUS</name>
<evidence type="ECO:0000259" key="1">
    <source>
        <dbReference type="PROSITE" id="PS00028"/>
    </source>
</evidence>
<dbReference type="Pfam" id="PF12874">
    <property type="entry name" value="zf-met"/>
    <property type="match status" value="1"/>
</dbReference>
<dbReference type="PANTHER" id="PTHR46954">
    <property type="entry name" value="C2H2-TYPE DOMAIN-CONTAINING PROTEIN"/>
    <property type="match status" value="1"/>
</dbReference>